<dbReference type="AlphaFoldDB" id="A0A9P5Z4E6"/>
<gene>
    <name evidence="2" type="ORF">BDN70DRAFT_906068</name>
</gene>
<comment type="caution">
    <text evidence="2">The sequence shown here is derived from an EMBL/GenBank/DDBJ whole genome shotgun (WGS) entry which is preliminary data.</text>
</comment>
<name>A0A9P5Z4E6_9AGAR</name>
<proteinExistence type="predicted"/>
<dbReference type="Proteomes" id="UP000807469">
    <property type="component" value="Unassembled WGS sequence"/>
</dbReference>
<evidence type="ECO:0000256" key="1">
    <source>
        <dbReference type="SAM" id="MobiDB-lite"/>
    </source>
</evidence>
<dbReference type="EMBL" id="MU155204">
    <property type="protein sequence ID" value="KAF9479864.1"/>
    <property type="molecule type" value="Genomic_DNA"/>
</dbReference>
<dbReference type="OrthoDB" id="3343770at2759"/>
<accession>A0A9P5Z4E6</accession>
<organism evidence="2 3">
    <name type="scientific">Pholiota conissans</name>
    <dbReference type="NCBI Taxonomy" id="109636"/>
    <lineage>
        <taxon>Eukaryota</taxon>
        <taxon>Fungi</taxon>
        <taxon>Dikarya</taxon>
        <taxon>Basidiomycota</taxon>
        <taxon>Agaricomycotina</taxon>
        <taxon>Agaricomycetes</taxon>
        <taxon>Agaricomycetidae</taxon>
        <taxon>Agaricales</taxon>
        <taxon>Agaricineae</taxon>
        <taxon>Strophariaceae</taxon>
        <taxon>Pholiota</taxon>
    </lineage>
</organism>
<feature type="region of interest" description="Disordered" evidence="1">
    <location>
        <begin position="253"/>
        <end position="278"/>
    </location>
</feature>
<sequence>MPQNSERLFVDLLFRASRKYANWDPEVPIQVGDYGRITQGKPSWAFWRRGSGIFLKEGNIYEESIADEYKIPQPEEHGEDSIEGATWITSKNARQVEGDLTVAGETPAFVQCKVKAAFTFNAGCGAILVMNDDTISSLRTPGKLSRLLYEQRIPKGSVIVSEVHRSASYARYLSAKQSNSITIGLAAEPAIPNTVSASTHFKWMHSSQAGNFKSKTSKSGKREFYPLFRLVSLVERQVSTGFRGGLVQEEELPDAEPPWLAMNAAESGDSEESDGLER</sequence>
<feature type="compositionally biased region" description="Acidic residues" evidence="1">
    <location>
        <begin position="268"/>
        <end position="278"/>
    </location>
</feature>
<keyword evidence="3" id="KW-1185">Reference proteome</keyword>
<evidence type="ECO:0000313" key="2">
    <source>
        <dbReference type="EMBL" id="KAF9479864.1"/>
    </source>
</evidence>
<protein>
    <submittedName>
        <fullName evidence="2">Uncharacterized protein</fullName>
    </submittedName>
</protein>
<evidence type="ECO:0000313" key="3">
    <source>
        <dbReference type="Proteomes" id="UP000807469"/>
    </source>
</evidence>
<reference evidence="2" key="1">
    <citation type="submission" date="2020-11" db="EMBL/GenBank/DDBJ databases">
        <authorList>
            <consortium name="DOE Joint Genome Institute"/>
            <person name="Ahrendt S."/>
            <person name="Riley R."/>
            <person name="Andreopoulos W."/>
            <person name="Labutti K."/>
            <person name="Pangilinan J."/>
            <person name="Ruiz-Duenas F.J."/>
            <person name="Barrasa J.M."/>
            <person name="Sanchez-Garcia M."/>
            <person name="Camarero S."/>
            <person name="Miyauchi S."/>
            <person name="Serrano A."/>
            <person name="Linde D."/>
            <person name="Babiker R."/>
            <person name="Drula E."/>
            <person name="Ayuso-Fernandez I."/>
            <person name="Pacheco R."/>
            <person name="Padilla G."/>
            <person name="Ferreira P."/>
            <person name="Barriuso J."/>
            <person name="Kellner H."/>
            <person name="Castanera R."/>
            <person name="Alfaro M."/>
            <person name="Ramirez L."/>
            <person name="Pisabarro A.G."/>
            <person name="Kuo A."/>
            <person name="Tritt A."/>
            <person name="Lipzen A."/>
            <person name="He G."/>
            <person name="Yan M."/>
            <person name="Ng V."/>
            <person name="Cullen D."/>
            <person name="Martin F."/>
            <person name="Rosso M.-N."/>
            <person name="Henrissat B."/>
            <person name="Hibbett D."/>
            <person name="Martinez A.T."/>
            <person name="Grigoriev I.V."/>
        </authorList>
    </citation>
    <scope>NUCLEOTIDE SEQUENCE</scope>
    <source>
        <strain evidence="2">CIRM-BRFM 674</strain>
    </source>
</reference>